<sequence length="283" mass="31483">MAHASTARSYSSRRRWCAMSHDAVRWARSQPLGDPVAKNVLVALAEHHNGKTGQCNPKVATICLETDYSERAVRKALTKLKQAGLIRVVGGGKAGNSYQLLADFNRHVVPDNEAPELNLTGTSARLTGTSCTPKSARRAPPYKEPERELERTGRESRMRAPTHEQGCRIPEHFSPDRSVALAEGMTAEEAQRSALNFIDYWKAKPGVAGRKLDWGAAWRIWARNDAADGKRKGTNRRQRPPHIAEQAFEETRRAFLKQEGLFDDNAEDDTGGPPGYISGRHRH</sequence>
<feature type="compositionally biased region" description="Polar residues" evidence="1">
    <location>
        <begin position="123"/>
        <end position="133"/>
    </location>
</feature>
<feature type="region of interest" description="Disordered" evidence="1">
    <location>
        <begin position="123"/>
        <end position="171"/>
    </location>
</feature>
<evidence type="ECO:0000256" key="1">
    <source>
        <dbReference type="SAM" id="MobiDB-lite"/>
    </source>
</evidence>
<evidence type="ECO:0000313" key="3">
    <source>
        <dbReference type="Proteomes" id="UP000219914"/>
    </source>
</evidence>
<accession>A0ABX4JXF3</accession>
<dbReference type="EMBL" id="NWSY01000003">
    <property type="protein sequence ID" value="PDT24803.1"/>
    <property type="molecule type" value="Genomic_DNA"/>
</dbReference>
<feature type="region of interest" description="Disordered" evidence="1">
    <location>
        <begin position="258"/>
        <end position="283"/>
    </location>
</feature>
<organism evidence="2 3">
    <name type="scientific">Rhizobium hidalgonense</name>
    <dbReference type="NCBI Taxonomy" id="1538159"/>
    <lineage>
        <taxon>Bacteria</taxon>
        <taxon>Pseudomonadati</taxon>
        <taxon>Pseudomonadota</taxon>
        <taxon>Alphaproteobacteria</taxon>
        <taxon>Hyphomicrobiales</taxon>
        <taxon>Rhizobiaceae</taxon>
        <taxon>Rhizobium/Agrobacterium group</taxon>
        <taxon>Rhizobium</taxon>
    </lineage>
</organism>
<dbReference type="Pfam" id="PF13730">
    <property type="entry name" value="HTH_36"/>
    <property type="match status" value="1"/>
</dbReference>
<gene>
    <name evidence="2" type="ORF">CO674_05555</name>
</gene>
<dbReference type="Proteomes" id="UP000219914">
    <property type="component" value="Unassembled WGS sequence"/>
</dbReference>
<keyword evidence="3" id="KW-1185">Reference proteome</keyword>
<feature type="compositionally biased region" description="Acidic residues" evidence="1">
    <location>
        <begin position="261"/>
        <end position="270"/>
    </location>
</feature>
<proteinExistence type="predicted"/>
<dbReference type="InterPro" id="IPR036388">
    <property type="entry name" value="WH-like_DNA-bd_sf"/>
</dbReference>
<comment type="caution">
    <text evidence="2">The sequence shown here is derived from an EMBL/GenBank/DDBJ whole genome shotgun (WGS) entry which is preliminary data.</text>
</comment>
<feature type="compositionally biased region" description="Basic and acidic residues" evidence="1">
    <location>
        <begin position="141"/>
        <end position="171"/>
    </location>
</feature>
<protein>
    <submittedName>
        <fullName evidence="2">Helix-turn-helix domain-containing protein</fullName>
    </submittedName>
</protein>
<name>A0ABX4JXF3_9HYPH</name>
<evidence type="ECO:0000313" key="2">
    <source>
        <dbReference type="EMBL" id="PDT24803.1"/>
    </source>
</evidence>
<reference evidence="2 3" key="1">
    <citation type="submission" date="2017-09" db="EMBL/GenBank/DDBJ databases">
        <title>Comparative genomics of rhizobia isolated from Phaseolus vulgaris in China.</title>
        <authorList>
            <person name="Tong W."/>
        </authorList>
    </citation>
    <scope>NUCLEOTIDE SEQUENCE [LARGE SCALE GENOMIC DNA]</scope>
    <source>
        <strain evidence="2 3">FH14</strain>
    </source>
</reference>
<dbReference type="Gene3D" id="1.10.10.10">
    <property type="entry name" value="Winged helix-like DNA-binding domain superfamily/Winged helix DNA-binding domain"/>
    <property type="match status" value="1"/>
</dbReference>